<comment type="function">
    <text evidence="2">Hydrolase that can remove 'Lys-48'-linked conjugated ubiquitin from proteins.</text>
</comment>
<keyword evidence="2" id="KW-0378">Hydrolase</keyword>
<keyword evidence="2" id="KW-0788">Thiol protease</keyword>
<dbReference type="InterPro" id="IPR039785">
    <property type="entry name" value="MINY3/4"/>
</dbReference>
<evidence type="ECO:0000313" key="4">
    <source>
        <dbReference type="EMBL" id="CAH3181568.1"/>
    </source>
</evidence>
<gene>
    <name evidence="4" type="ORF">PLOB_00025705</name>
</gene>
<evidence type="ECO:0000259" key="3">
    <source>
        <dbReference type="SMART" id="SM01174"/>
    </source>
</evidence>
<keyword evidence="5" id="KW-1185">Reference proteome</keyword>
<reference evidence="4 5" key="1">
    <citation type="submission" date="2022-05" db="EMBL/GenBank/DDBJ databases">
        <authorList>
            <consortium name="Genoscope - CEA"/>
            <person name="William W."/>
        </authorList>
    </citation>
    <scope>NUCLEOTIDE SEQUENCE [LARGE SCALE GENOMIC DNA]</scope>
</reference>
<dbReference type="PANTHER" id="PTHR12473">
    <property type="entry name" value="UBIQUITIN CARBOXYL-TERMINAL HYDROLASE MINDY-4-RELATED"/>
    <property type="match status" value="1"/>
</dbReference>
<comment type="similarity">
    <text evidence="1 2">Belongs to the MINDY deubiquitinase family. FAM188 subfamily.</text>
</comment>
<feature type="domain" description="Deubiquitinating enzyme MINDY-3/4 conserved" evidence="3">
    <location>
        <begin position="1"/>
        <end position="217"/>
    </location>
</feature>
<dbReference type="PANTHER" id="PTHR12473:SF8">
    <property type="entry name" value="UBIQUITIN CARBOXYL-TERMINAL HYDROLASE MINDY-4-RELATED"/>
    <property type="match status" value="1"/>
</dbReference>
<feature type="non-terminal residue" evidence="4">
    <location>
        <position position="1"/>
    </location>
</feature>
<dbReference type="EMBL" id="CALNXK010000300">
    <property type="protein sequence ID" value="CAH3181568.1"/>
    <property type="molecule type" value="Genomic_DNA"/>
</dbReference>
<sequence length="222" mass="25531">QFESDSSSGCILLLYSVILSRSIRKVISDMDEPQGRLMGAHGYCTQELVNLLITGKAVSNTFDNIMEVDTGCSKKSVCTGFHCITNLRRFSHVTVFLDVFKGIDKQSEIGFLSLFEHYKSCEVGVNYKTPNYPIWVICSESHFSVLFSIDRNLLDDWRLEKKFDLYYYDGLARQDEELRLTVDTTKECPEYKDTDLVPPLEHCIRTRWKNAVIDWNGSEPIL</sequence>
<proteinExistence type="inferred from homology"/>
<name>A0ABN8RR56_9CNID</name>
<protein>
    <recommendedName>
        <fullName evidence="2">Ubiquitin carboxyl-terminal hydrolase MINDY</fullName>
        <ecNumber evidence="2">3.4.19.12</ecNumber>
    </recommendedName>
</protein>
<accession>A0ABN8RR56</accession>
<keyword evidence="2" id="KW-0833">Ubl conjugation pathway</keyword>
<comment type="caution">
    <text evidence="4">The sequence shown here is derived from an EMBL/GenBank/DDBJ whole genome shotgun (WGS) entry which is preliminary data.</text>
</comment>
<evidence type="ECO:0000256" key="1">
    <source>
        <dbReference type="ARBA" id="ARBA00011074"/>
    </source>
</evidence>
<dbReference type="SMART" id="SM01174">
    <property type="entry name" value="DUF4205"/>
    <property type="match status" value="1"/>
</dbReference>
<dbReference type="Pfam" id="PF13898">
    <property type="entry name" value="MINDY-3_4_CD"/>
    <property type="match status" value="2"/>
</dbReference>
<comment type="catalytic activity">
    <reaction evidence="2">
        <text>Thiol-dependent hydrolysis of ester, thioester, amide, peptide and isopeptide bonds formed by the C-terminal Gly of ubiquitin (a 76-residue protein attached to proteins as an intracellular targeting signal).</text>
        <dbReference type="EC" id="3.4.19.12"/>
    </reaction>
</comment>
<dbReference type="InterPro" id="IPR025257">
    <property type="entry name" value="MINDY-3/4_CD"/>
</dbReference>
<dbReference type="EC" id="3.4.19.12" evidence="2"/>
<dbReference type="Proteomes" id="UP001159405">
    <property type="component" value="Unassembled WGS sequence"/>
</dbReference>
<keyword evidence="2" id="KW-0645">Protease</keyword>
<evidence type="ECO:0000256" key="2">
    <source>
        <dbReference type="RuleBase" id="RU367088"/>
    </source>
</evidence>
<evidence type="ECO:0000313" key="5">
    <source>
        <dbReference type="Proteomes" id="UP001159405"/>
    </source>
</evidence>
<organism evidence="4 5">
    <name type="scientific">Porites lobata</name>
    <dbReference type="NCBI Taxonomy" id="104759"/>
    <lineage>
        <taxon>Eukaryota</taxon>
        <taxon>Metazoa</taxon>
        <taxon>Cnidaria</taxon>
        <taxon>Anthozoa</taxon>
        <taxon>Hexacorallia</taxon>
        <taxon>Scleractinia</taxon>
        <taxon>Fungiina</taxon>
        <taxon>Poritidae</taxon>
        <taxon>Porites</taxon>
    </lineage>
</organism>